<evidence type="ECO:0000259" key="1">
    <source>
        <dbReference type="Pfam" id="PF08241"/>
    </source>
</evidence>
<organism evidence="2 3">
    <name type="scientific">Dethiosulfovibrio salsuginis</name>
    <dbReference type="NCBI Taxonomy" id="561720"/>
    <lineage>
        <taxon>Bacteria</taxon>
        <taxon>Thermotogati</taxon>
        <taxon>Synergistota</taxon>
        <taxon>Synergistia</taxon>
        <taxon>Synergistales</taxon>
        <taxon>Dethiosulfovibrionaceae</taxon>
        <taxon>Dethiosulfovibrio</taxon>
    </lineage>
</organism>
<dbReference type="EMBL" id="FXBB01000033">
    <property type="protein sequence ID" value="SMG43319.1"/>
    <property type="molecule type" value="Genomic_DNA"/>
</dbReference>
<dbReference type="STRING" id="561720.SAMN06275492_13317"/>
<sequence length="214" mass="24158">MHRPSEFYSMLAPIYPLLIQQFADDYRLEQGIALDIGTGPGFLGTELAKITDMEIYFVDLSDKALLSARERFERSETDNKAAFVQADVRSLPFEDDFADFIMSRGSIWFWEEPEKGLAEIYRVLKPGGTAIVGGGLGRYIPSSMRQRLVTANRERMKKSGETRPRFEDFSRMIESALLDRAGVNSFRLISEDPEGKSGKWVEIQKKTKNGGGSL</sequence>
<keyword evidence="2" id="KW-0489">Methyltransferase</keyword>
<feature type="domain" description="Methyltransferase type 11" evidence="1">
    <location>
        <begin position="34"/>
        <end position="131"/>
    </location>
</feature>
<dbReference type="Pfam" id="PF08241">
    <property type="entry name" value="Methyltransf_11"/>
    <property type="match status" value="1"/>
</dbReference>
<reference evidence="3" key="1">
    <citation type="submission" date="2017-04" db="EMBL/GenBank/DDBJ databases">
        <authorList>
            <person name="Varghese N."/>
            <person name="Submissions S."/>
        </authorList>
    </citation>
    <scope>NUCLEOTIDE SEQUENCE [LARGE SCALE GENOMIC DNA]</scope>
    <source>
        <strain evidence="3">USBA 82</strain>
    </source>
</reference>
<proteinExistence type="predicted"/>
<dbReference type="GO" id="GO:0032259">
    <property type="term" value="P:methylation"/>
    <property type="evidence" value="ECO:0007669"/>
    <property type="project" value="UniProtKB-KW"/>
</dbReference>
<dbReference type="InterPro" id="IPR013216">
    <property type="entry name" value="Methyltransf_11"/>
</dbReference>
<protein>
    <submittedName>
        <fullName evidence="2">Ubiquinone/menaquinone biosynthesis C-methylase UbiE</fullName>
    </submittedName>
</protein>
<dbReference type="PANTHER" id="PTHR43591">
    <property type="entry name" value="METHYLTRANSFERASE"/>
    <property type="match status" value="1"/>
</dbReference>
<dbReference type="GO" id="GO:0008757">
    <property type="term" value="F:S-adenosylmethionine-dependent methyltransferase activity"/>
    <property type="evidence" value="ECO:0007669"/>
    <property type="project" value="InterPro"/>
</dbReference>
<evidence type="ECO:0000313" key="3">
    <source>
        <dbReference type="Proteomes" id="UP000193355"/>
    </source>
</evidence>
<dbReference type="InterPro" id="IPR029063">
    <property type="entry name" value="SAM-dependent_MTases_sf"/>
</dbReference>
<keyword evidence="2" id="KW-0808">Transferase</keyword>
<dbReference type="Proteomes" id="UP000193355">
    <property type="component" value="Unassembled WGS sequence"/>
</dbReference>
<gene>
    <name evidence="2" type="ORF">SAMN06275492_13317</name>
</gene>
<evidence type="ECO:0000313" key="2">
    <source>
        <dbReference type="EMBL" id="SMG43319.1"/>
    </source>
</evidence>
<dbReference type="CDD" id="cd02440">
    <property type="entry name" value="AdoMet_MTases"/>
    <property type="match status" value="1"/>
</dbReference>
<dbReference type="AlphaFoldDB" id="A0A1X7KQ18"/>
<dbReference type="OrthoDB" id="4979at2"/>
<dbReference type="RefSeq" id="WP_085545316.1">
    <property type="nucleotide sequence ID" value="NZ_FXBB01000033.1"/>
</dbReference>
<accession>A0A1X7KQ18</accession>
<keyword evidence="2" id="KW-0830">Ubiquinone</keyword>
<dbReference type="Gene3D" id="3.40.50.150">
    <property type="entry name" value="Vaccinia Virus protein VP39"/>
    <property type="match status" value="1"/>
</dbReference>
<dbReference type="SUPFAM" id="SSF53335">
    <property type="entry name" value="S-adenosyl-L-methionine-dependent methyltransferases"/>
    <property type="match status" value="1"/>
</dbReference>
<name>A0A1X7KQ18_9BACT</name>
<keyword evidence="3" id="KW-1185">Reference proteome</keyword>